<dbReference type="PANTHER" id="PTHR37984">
    <property type="entry name" value="PROTEIN CBG26694"/>
    <property type="match status" value="1"/>
</dbReference>
<reference evidence="3" key="1">
    <citation type="journal article" date="2014" name="Nat. Genet.">
        <title>Genome and transcriptome of the porcine whipworm Trichuris suis.</title>
        <authorList>
            <person name="Jex A.R."/>
            <person name="Nejsum P."/>
            <person name="Schwarz E.M."/>
            <person name="Hu L."/>
            <person name="Young N.D."/>
            <person name="Hall R.S."/>
            <person name="Korhonen P.K."/>
            <person name="Liao S."/>
            <person name="Thamsborg S."/>
            <person name="Xia J."/>
            <person name="Xu P."/>
            <person name="Wang S."/>
            <person name="Scheerlinck J.P."/>
            <person name="Hofmann A."/>
            <person name="Sternberg P.W."/>
            <person name="Wang J."/>
            <person name="Gasser R.B."/>
        </authorList>
    </citation>
    <scope>NUCLEOTIDE SEQUENCE [LARGE SCALE GENOMIC DNA]</scope>
    <source>
        <strain evidence="3">DCEP-RM93F</strain>
    </source>
</reference>
<proteinExistence type="predicted"/>
<feature type="non-terminal residue" evidence="3">
    <location>
        <position position="73"/>
    </location>
</feature>
<dbReference type="AlphaFoldDB" id="A0A085MPM4"/>
<dbReference type="GO" id="GO:0003964">
    <property type="term" value="F:RNA-directed DNA polymerase activity"/>
    <property type="evidence" value="ECO:0007669"/>
    <property type="project" value="UniProtKB-EC"/>
</dbReference>
<dbReference type="Pfam" id="PF17921">
    <property type="entry name" value="Integrase_H2C2"/>
    <property type="match status" value="1"/>
</dbReference>
<organism evidence="3">
    <name type="scientific">Trichuris suis</name>
    <name type="common">pig whipworm</name>
    <dbReference type="NCBI Taxonomy" id="68888"/>
    <lineage>
        <taxon>Eukaryota</taxon>
        <taxon>Metazoa</taxon>
        <taxon>Ecdysozoa</taxon>
        <taxon>Nematoda</taxon>
        <taxon>Enoplea</taxon>
        <taxon>Dorylaimia</taxon>
        <taxon>Trichinellida</taxon>
        <taxon>Trichuridae</taxon>
        <taxon>Trichuris</taxon>
    </lineage>
</organism>
<evidence type="ECO:0000259" key="2">
    <source>
        <dbReference type="Pfam" id="PF17921"/>
    </source>
</evidence>
<dbReference type="Gene3D" id="1.10.340.70">
    <property type="match status" value="1"/>
</dbReference>
<feature type="domain" description="Integrase zinc-binding" evidence="2">
    <location>
        <begin position="41"/>
        <end position="73"/>
    </location>
</feature>
<dbReference type="EC" id="2.7.7.49" evidence="1"/>
<accession>A0A085MPM4</accession>
<gene>
    <name evidence="3" type="ORF">M514_28651</name>
</gene>
<dbReference type="PANTHER" id="PTHR37984:SF5">
    <property type="entry name" value="PROTEIN NYNRIN-LIKE"/>
    <property type="match status" value="1"/>
</dbReference>
<dbReference type="EMBL" id="KL368762">
    <property type="protein sequence ID" value="KFD59170.1"/>
    <property type="molecule type" value="Genomic_DNA"/>
</dbReference>
<evidence type="ECO:0000313" key="3">
    <source>
        <dbReference type="EMBL" id="KFD59170.1"/>
    </source>
</evidence>
<dbReference type="InterPro" id="IPR041588">
    <property type="entry name" value="Integrase_H2C2"/>
</dbReference>
<name>A0A085MPM4_9BILA</name>
<evidence type="ECO:0000256" key="1">
    <source>
        <dbReference type="ARBA" id="ARBA00012493"/>
    </source>
</evidence>
<sequence length="73" mass="8647">MERGWPEKPRLPTELKIYFEKRTELSFEDGVLLRQGRIVTPTRLRDRVLAMLHEGHPGIGAMKSMARFQVWWP</sequence>
<dbReference type="Proteomes" id="UP000030758">
    <property type="component" value="Unassembled WGS sequence"/>
</dbReference>
<dbReference type="InterPro" id="IPR050951">
    <property type="entry name" value="Retrovirus_Pol_polyprotein"/>
</dbReference>
<protein>
    <recommendedName>
        <fullName evidence="1">RNA-directed DNA polymerase</fullName>
        <ecNumber evidence="1">2.7.7.49</ecNumber>
    </recommendedName>
</protein>